<accession>A0A9J6GK85</accession>
<organism evidence="2 3">
    <name type="scientific">Haemaphysalis longicornis</name>
    <name type="common">Bush tick</name>
    <dbReference type="NCBI Taxonomy" id="44386"/>
    <lineage>
        <taxon>Eukaryota</taxon>
        <taxon>Metazoa</taxon>
        <taxon>Ecdysozoa</taxon>
        <taxon>Arthropoda</taxon>
        <taxon>Chelicerata</taxon>
        <taxon>Arachnida</taxon>
        <taxon>Acari</taxon>
        <taxon>Parasitiformes</taxon>
        <taxon>Ixodida</taxon>
        <taxon>Ixodoidea</taxon>
        <taxon>Ixodidae</taxon>
        <taxon>Haemaphysalinae</taxon>
        <taxon>Haemaphysalis</taxon>
    </lineage>
</organism>
<evidence type="ECO:0000313" key="3">
    <source>
        <dbReference type="Proteomes" id="UP000821853"/>
    </source>
</evidence>
<evidence type="ECO:0000256" key="1">
    <source>
        <dbReference type="SAM" id="MobiDB-lite"/>
    </source>
</evidence>
<feature type="region of interest" description="Disordered" evidence="1">
    <location>
        <begin position="1"/>
        <end position="22"/>
    </location>
</feature>
<sequence length="114" mass="12133">MADTTEMCTTRSTTAGQFHQPAANPTAALTKEMGASLCASASTVNKKLSLKDGVKAALTDSTDNSVDKLTEDPREPLDRRAWIDRRISRGELVLTIPPSSASPVLVAVEASIEF</sequence>
<name>A0A9J6GK85_HAELO</name>
<comment type="caution">
    <text evidence="2">The sequence shown here is derived from an EMBL/GenBank/DDBJ whole genome shotgun (WGS) entry which is preliminary data.</text>
</comment>
<dbReference type="Proteomes" id="UP000821853">
    <property type="component" value="Chromosome 5"/>
</dbReference>
<proteinExistence type="predicted"/>
<protein>
    <submittedName>
        <fullName evidence="2">Uncharacterized protein</fullName>
    </submittedName>
</protein>
<dbReference type="AlphaFoldDB" id="A0A9J6GK85"/>
<evidence type="ECO:0000313" key="2">
    <source>
        <dbReference type="EMBL" id="KAH9374812.1"/>
    </source>
</evidence>
<dbReference type="VEuPathDB" id="VectorBase:HLOH_054075"/>
<dbReference type="EMBL" id="JABSTR010000007">
    <property type="protein sequence ID" value="KAH9374812.1"/>
    <property type="molecule type" value="Genomic_DNA"/>
</dbReference>
<feature type="compositionally biased region" description="Polar residues" evidence="1">
    <location>
        <begin position="1"/>
        <end position="17"/>
    </location>
</feature>
<keyword evidence="3" id="KW-1185">Reference proteome</keyword>
<reference evidence="2 3" key="1">
    <citation type="journal article" date="2020" name="Cell">
        <title>Large-Scale Comparative Analyses of Tick Genomes Elucidate Their Genetic Diversity and Vector Capacities.</title>
        <authorList>
            <consortium name="Tick Genome and Microbiome Consortium (TIGMIC)"/>
            <person name="Jia N."/>
            <person name="Wang J."/>
            <person name="Shi W."/>
            <person name="Du L."/>
            <person name="Sun Y."/>
            <person name="Zhan W."/>
            <person name="Jiang J.F."/>
            <person name="Wang Q."/>
            <person name="Zhang B."/>
            <person name="Ji P."/>
            <person name="Bell-Sakyi L."/>
            <person name="Cui X.M."/>
            <person name="Yuan T.T."/>
            <person name="Jiang B.G."/>
            <person name="Yang W.F."/>
            <person name="Lam T.T."/>
            <person name="Chang Q.C."/>
            <person name="Ding S.J."/>
            <person name="Wang X.J."/>
            <person name="Zhu J.G."/>
            <person name="Ruan X.D."/>
            <person name="Zhao L."/>
            <person name="Wei J.T."/>
            <person name="Ye R.Z."/>
            <person name="Que T.C."/>
            <person name="Du C.H."/>
            <person name="Zhou Y.H."/>
            <person name="Cheng J.X."/>
            <person name="Dai P.F."/>
            <person name="Guo W.B."/>
            <person name="Han X.H."/>
            <person name="Huang E.J."/>
            <person name="Li L.F."/>
            <person name="Wei W."/>
            <person name="Gao Y.C."/>
            <person name="Liu J.Z."/>
            <person name="Shao H.Z."/>
            <person name="Wang X."/>
            <person name="Wang C.C."/>
            <person name="Yang T.C."/>
            <person name="Huo Q.B."/>
            <person name="Li W."/>
            <person name="Chen H.Y."/>
            <person name="Chen S.E."/>
            <person name="Zhou L.G."/>
            <person name="Ni X.B."/>
            <person name="Tian J.H."/>
            <person name="Sheng Y."/>
            <person name="Liu T."/>
            <person name="Pan Y.S."/>
            <person name="Xia L.Y."/>
            <person name="Li J."/>
            <person name="Zhao F."/>
            <person name="Cao W.C."/>
        </authorList>
    </citation>
    <scope>NUCLEOTIDE SEQUENCE [LARGE SCALE GENOMIC DNA]</scope>
    <source>
        <strain evidence="2">HaeL-2018</strain>
    </source>
</reference>
<gene>
    <name evidence="2" type="ORF">HPB48_020613</name>
</gene>